<accession>A0A7I7P0D3</accession>
<evidence type="ECO:0000313" key="2">
    <source>
        <dbReference type="Proteomes" id="UP000466632"/>
    </source>
</evidence>
<organism evidence="1 2">
    <name type="scientific">Mycobacterium seoulense</name>
    <dbReference type="NCBI Taxonomy" id="386911"/>
    <lineage>
        <taxon>Bacteria</taxon>
        <taxon>Bacillati</taxon>
        <taxon>Actinomycetota</taxon>
        <taxon>Actinomycetes</taxon>
        <taxon>Mycobacteriales</taxon>
        <taxon>Mycobacteriaceae</taxon>
        <taxon>Mycobacterium</taxon>
    </lineage>
</organism>
<keyword evidence="2" id="KW-1185">Reference proteome</keyword>
<protein>
    <submittedName>
        <fullName evidence="1">Uncharacterized protein</fullName>
    </submittedName>
</protein>
<sequence>MWTPFPELMHRYHGDDICPAAAVWRRGYQAPRACFHHNGYRRGSLDCNFVQVRRPWTPFAVGETDPGRGARDWQS</sequence>
<dbReference type="AlphaFoldDB" id="A0A7I7P0D3"/>
<dbReference type="Proteomes" id="UP000466632">
    <property type="component" value="Chromosome"/>
</dbReference>
<gene>
    <name evidence="1" type="ORF">MSEO_26080</name>
</gene>
<evidence type="ECO:0000313" key="1">
    <source>
        <dbReference type="EMBL" id="BBY02109.1"/>
    </source>
</evidence>
<name>A0A7I7P0D3_9MYCO</name>
<reference evidence="1 2" key="1">
    <citation type="journal article" date="2019" name="Emerg. Microbes Infect.">
        <title>Comprehensive subspecies identification of 175 nontuberculous mycobacteria species based on 7547 genomic profiles.</title>
        <authorList>
            <person name="Matsumoto Y."/>
            <person name="Kinjo T."/>
            <person name="Motooka D."/>
            <person name="Nabeya D."/>
            <person name="Jung N."/>
            <person name="Uechi K."/>
            <person name="Horii T."/>
            <person name="Iida T."/>
            <person name="Fujita J."/>
            <person name="Nakamura S."/>
        </authorList>
    </citation>
    <scope>NUCLEOTIDE SEQUENCE [LARGE SCALE GENOMIC DNA]</scope>
    <source>
        <strain evidence="1 2">JCM 16018</strain>
    </source>
</reference>
<dbReference type="KEGG" id="mseo:MSEO_26080"/>
<dbReference type="EMBL" id="AP022582">
    <property type="protein sequence ID" value="BBY02109.1"/>
    <property type="molecule type" value="Genomic_DNA"/>
</dbReference>
<proteinExistence type="predicted"/>